<keyword evidence="1" id="KW-0812">Transmembrane</keyword>
<reference evidence="2 3" key="1">
    <citation type="submission" date="2023-01" db="EMBL/GenBank/DDBJ databases">
        <authorList>
            <person name="Whitehead M."/>
        </authorList>
    </citation>
    <scope>NUCLEOTIDE SEQUENCE [LARGE SCALE GENOMIC DNA]</scope>
</reference>
<feature type="transmembrane region" description="Helical" evidence="1">
    <location>
        <begin position="55"/>
        <end position="76"/>
    </location>
</feature>
<evidence type="ECO:0000256" key="1">
    <source>
        <dbReference type="SAM" id="Phobius"/>
    </source>
</evidence>
<evidence type="ECO:0000313" key="2">
    <source>
        <dbReference type="EMBL" id="CAI6344324.1"/>
    </source>
</evidence>
<dbReference type="Proteomes" id="UP001160148">
    <property type="component" value="Unassembled WGS sequence"/>
</dbReference>
<sequence length="85" mass="9882">MELDRSPTSLDMMVAMGNKVEVIHLNKAQDNGYRGVIIQCHIYSWKMSMRKKSSYHGNFVFVFLCMGNIFFTTWSIPSVLTTDRR</sequence>
<organism evidence="2 3">
    <name type="scientific">Macrosiphum euphorbiae</name>
    <name type="common">potato aphid</name>
    <dbReference type="NCBI Taxonomy" id="13131"/>
    <lineage>
        <taxon>Eukaryota</taxon>
        <taxon>Metazoa</taxon>
        <taxon>Ecdysozoa</taxon>
        <taxon>Arthropoda</taxon>
        <taxon>Hexapoda</taxon>
        <taxon>Insecta</taxon>
        <taxon>Pterygota</taxon>
        <taxon>Neoptera</taxon>
        <taxon>Paraneoptera</taxon>
        <taxon>Hemiptera</taxon>
        <taxon>Sternorrhyncha</taxon>
        <taxon>Aphidomorpha</taxon>
        <taxon>Aphidoidea</taxon>
        <taxon>Aphididae</taxon>
        <taxon>Macrosiphini</taxon>
        <taxon>Macrosiphum</taxon>
    </lineage>
</organism>
<gene>
    <name evidence="2" type="ORF">MEUPH1_LOCUS1471</name>
</gene>
<accession>A0AAV0VJB9</accession>
<keyword evidence="1" id="KW-0472">Membrane</keyword>
<proteinExistence type="predicted"/>
<evidence type="ECO:0000313" key="3">
    <source>
        <dbReference type="Proteomes" id="UP001160148"/>
    </source>
</evidence>
<keyword evidence="1" id="KW-1133">Transmembrane helix</keyword>
<protein>
    <submittedName>
        <fullName evidence="2">Uncharacterized protein</fullName>
    </submittedName>
</protein>
<comment type="caution">
    <text evidence="2">The sequence shown here is derived from an EMBL/GenBank/DDBJ whole genome shotgun (WGS) entry which is preliminary data.</text>
</comment>
<dbReference type="AlphaFoldDB" id="A0AAV0VJB9"/>
<name>A0AAV0VJB9_9HEMI</name>
<keyword evidence="3" id="KW-1185">Reference proteome</keyword>
<dbReference type="EMBL" id="CARXXK010000001">
    <property type="protein sequence ID" value="CAI6344324.1"/>
    <property type="molecule type" value="Genomic_DNA"/>
</dbReference>